<reference evidence="2" key="2">
    <citation type="submission" date="2019-02" db="EMBL/GenBank/DDBJ databases">
        <title>Granulicella sibirica sp. nov., a psychrotolerant acidobacterium isolated from an organic soil layer in forested tundra, West Siberia.</title>
        <authorList>
            <person name="Oshkin I.Y."/>
            <person name="Kulichevskaya I.S."/>
            <person name="Rijpstra W.I.C."/>
            <person name="Sinninghe Damste J.S."/>
            <person name="Rakitin A.L."/>
            <person name="Ravin N.V."/>
            <person name="Dedysh S.N."/>
        </authorList>
    </citation>
    <scope>NUCLEOTIDE SEQUENCE [LARGE SCALE GENOMIC DNA]</scope>
    <source>
        <strain evidence="2">AF10</strain>
    </source>
</reference>
<dbReference type="EMBL" id="RDSM01000001">
    <property type="protein sequence ID" value="RXH57231.1"/>
    <property type="molecule type" value="Genomic_DNA"/>
</dbReference>
<name>A0A4Q0T6M9_9BACT</name>
<dbReference type="Proteomes" id="UP000289437">
    <property type="component" value="Unassembled WGS sequence"/>
</dbReference>
<organism evidence="1 2">
    <name type="scientific">Granulicella sibirica</name>
    <dbReference type="NCBI Taxonomy" id="2479048"/>
    <lineage>
        <taxon>Bacteria</taxon>
        <taxon>Pseudomonadati</taxon>
        <taxon>Acidobacteriota</taxon>
        <taxon>Terriglobia</taxon>
        <taxon>Terriglobales</taxon>
        <taxon>Acidobacteriaceae</taxon>
        <taxon>Granulicella</taxon>
    </lineage>
</organism>
<comment type="caution">
    <text evidence="1">The sequence shown here is derived from an EMBL/GenBank/DDBJ whole genome shotgun (WGS) entry which is preliminary data.</text>
</comment>
<protein>
    <submittedName>
        <fullName evidence="1">Uncharacterized protein</fullName>
    </submittedName>
</protein>
<evidence type="ECO:0000313" key="1">
    <source>
        <dbReference type="EMBL" id="RXH57231.1"/>
    </source>
</evidence>
<gene>
    <name evidence="1" type="ORF">GRAN_0541</name>
</gene>
<sequence length="37" mass="3961">MARHTIHTGKKEPMMLTLGAFLAQPVQSRQHAASSAG</sequence>
<evidence type="ECO:0000313" key="2">
    <source>
        <dbReference type="Proteomes" id="UP000289437"/>
    </source>
</evidence>
<keyword evidence="2" id="KW-1185">Reference proteome</keyword>
<proteinExistence type="predicted"/>
<dbReference type="AlphaFoldDB" id="A0A4Q0T6M9"/>
<reference evidence="1 2" key="1">
    <citation type="submission" date="2018-11" db="EMBL/GenBank/DDBJ databases">
        <authorList>
            <person name="Mardanov A.V."/>
            <person name="Ravin N.V."/>
            <person name="Dedysh S.N."/>
        </authorList>
    </citation>
    <scope>NUCLEOTIDE SEQUENCE [LARGE SCALE GENOMIC DNA]</scope>
    <source>
        <strain evidence="1 2">AF10</strain>
    </source>
</reference>
<accession>A0A4Q0T6M9</accession>